<feature type="domain" description="WYL" evidence="1">
    <location>
        <begin position="5"/>
        <end position="62"/>
    </location>
</feature>
<dbReference type="EMBL" id="SWFM01000003">
    <property type="protein sequence ID" value="TKD70213.1"/>
    <property type="molecule type" value="Genomic_DNA"/>
</dbReference>
<sequence length="76" mass="9199">MQSIMRKALLKQEPVEIIYLSQDNVTTQRFVTFHSMNDLEATGYCHLRRSLRTFKLERILAVYPYRFRLRTKQLYA</sequence>
<name>A0A4U1MGY5_9BACL</name>
<protein>
    <recommendedName>
        <fullName evidence="1">WYL domain-containing protein</fullName>
    </recommendedName>
</protein>
<evidence type="ECO:0000313" key="2">
    <source>
        <dbReference type="EMBL" id="TKD70213.1"/>
    </source>
</evidence>
<dbReference type="OrthoDB" id="2112405at2"/>
<dbReference type="AlphaFoldDB" id="A0A4U1MGY5"/>
<proteinExistence type="predicted"/>
<accession>A0A4U1MGY5</accession>
<evidence type="ECO:0000313" key="3">
    <source>
        <dbReference type="Proteomes" id="UP000310541"/>
    </source>
</evidence>
<dbReference type="Proteomes" id="UP000310541">
    <property type="component" value="Unassembled WGS sequence"/>
</dbReference>
<dbReference type="InterPro" id="IPR026881">
    <property type="entry name" value="WYL_dom"/>
</dbReference>
<reference evidence="2 3" key="1">
    <citation type="submission" date="2019-04" db="EMBL/GenBank/DDBJ databases">
        <title>Genome sequence of Bacillus hwajinpoensis strain Y2.</title>
        <authorList>
            <person name="Fair J.L."/>
            <person name="Maclea K.S."/>
        </authorList>
    </citation>
    <scope>NUCLEOTIDE SEQUENCE [LARGE SCALE GENOMIC DNA]</scope>
    <source>
        <strain evidence="2 3">Y2</strain>
    </source>
</reference>
<gene>
    <name evidence="2" type="ORF">FBF83_13295</name>
</gene>
<dbReference type="Pfam" id="PF13280">
    <property type="entry name" value="WYL"/>
    <property type="match status" value="1"/>
</dbReference>
<comment type="caution">
    <text evidence="2">The sequence shown here is derived from an EMBL/GenBank/DDBJ whole genome shotgun (WGS) entry which is preliminary data.</text>
</comment>
<evidence type="ECO:0000259" key="1">
    <source>
        <dbReference type="Pfam" id="PF13280"/>
    </source>
</evidence>
<organism evidence="2 3">
    <name type="scientific">Guptibacillus hwajinpoensis</name>
    <dbReference type="NCBI Taxonomy" id="208199"/>
    <lineage>
        <taxon>Bacteria</taxon>
        <taxon>Bacillati</taxon>
        <taxon>Bacillota</taxon>
        <taxon>Bacilli</taxon>
        <taxon>Bacillales</taxon>
        <taxon>Guptibacillaceae</taxon>
        <taxon>Guptibacillus</taxon>
    </lineage>
</organism>
<dbReference type="RefSeq" id="WP_136947626.1">
    <property type="nucleotide sequence ID" value="NZ_SWFM01000003.1"/>
</dbReference>